<dbReference type="EMBL" id="JBCAWK010000013">
    <property type="protein sequence ID" value="KAK8844766.1"/>
    <property type="molecule type" value="Genomic_DNA"/>
</dbReference>
<comment type="caution">
    <text evidence="2">The sequence shown here is derived from an EMBL/GenBank/DDBJ whole genome shotgun (WGS) entry which is preliminary data.</text>
</comment>
<accession>A0AAW0YTK9</accession>
<feature type="compositionally biased region" description="Polar residues" evidence="1">
    <location>
        <begin position="449"/>
        <end position="466"/>
    </location>
</feature>
<dbReference type="KEGG" id="kne:92183874"/>
<dbReference type="AlphaFoldDB" id="A0AAW0YTK9"/>
<feature type="region of interest" description="Disordered" evidence="1">
    <location>
        <begin position="270"/>
        <end position="496"/>
    </location>
</feature>
<evidence type="ECO:0000313" key="2">
    <source>
        <dbReference type="EMBL" id="KAK8844766.1"/>
    </source>
</evidence>
<feature type="compositionally biased region" description="Polar residues" evidence="1">
    <location>
        <begin position="10"/>
        <end position="20"/>
    </location>
</feature>
<feature type="compositionally biased region" description="Low complexity" evidence="1">
    <location>
        <begin position="286"/>
        <end position="297"/>
    </location>
</feature>
<dbReference type="GeneID" id="92183874"/>
<keyword evidence="3" id="KW-1185">Reference proteome</keyword>
<feature type="compositionally biased region" description="Low complexity" evidence="1">
    <location>
        <begin position="189"/>
        <end position="203"/>
    </location>
</feature>
<reference evidence="2 3" key="1">
    <citation type="journal article" date="2024" name="bioRxiv">
        <title>Comparative genomics of Cryptococcus and Kwoniella reveals pathogenesis evolution and contrasting karyotype dynamics via intercentromeric recombination or chromosome fusion.</title>
        <authorList>
            <person name="Coelho M.A."/>
            <person name="David-Palma M."/>
            <person name="Shea T."/>
            <person name="Bowers K."/>
            <person name="McGinley-Smith S."/>
            <person name="Mohammad A.W."/>
            <person name="Gnirke A."/>
            <person name="Yurkov A.M."/>
            <person name="Nowrousian M."/>
            <person name="Sun S."/>
            <person name="Cuomo C.A."/>
            <person name="Heitman J."/>
        </authorList>
    </citation>
    <scope>NUCLEOTIDE SEQUENCE [LARGE SCALE GENOMIC DNA]</scope>
    <source>
        <strain evidence="2 3">CBS 13917</strain>
    </source>
</reference>
<feature type="region of interest" description="Disordered" evidence="1">
    <location>
        <begin position="186"/>
        <end position="207"/>
    </location>
</feature>
<gene>
    <name evidence="2" type="ORF">IAR55_006616</name>
</gene>
<organism evidence="2 3">
    <name type="scientific">Kwoniella newhampshirensis</name>
    <dbReference type="NCBI Taxonomy" id="1651941"/>
    <lineage>
        <taxon>Eukaryota</taxon>
        <taxon>Fungi</taxon>
        <taxon>Dikarya</taxon>
        <taxon>Basidiomycota</taxon>
        <taxon>Agaricomycotina</taxon>
        <taxon>Tremellomycetes</taxon>
        <taxon>Tremellales</taxon>
        <taxon>Cryptococcaceae</taxon>
        <taxon>Kwoniella</taxon>
    </lineage>
</organism>
<evidence type="ECO:0000256" key="1">
    <source>
        <dbReference type="SAM" id="MobiDB-lite"/>
    </source>
</evidence>
<sequence>MPASPRPIDHSNSPSEGSLPSTPPPSLAYTRTTLLSLLPPTPPIPQPRRLSSFTPILRISNTLDESQWGVDESEATLFDDQPISKVFPIPPLSQEGVHDILSLSIASSQDDTNTKIRGERVYPADRKSIWRRGSGSSTTSSGKFSDDEVLFHFASPSVGQEKRQVLVDFTNPFARIVEKLKNNLDTEIGTGTDTDSNTFSSSNKMDGLRGGEIDAWQGLRARSDNAMRRPSASSVFQLFPSSVNSSSTSLHIPSTSKPFLSRVTNQIDPISSLGEAHHPPRRGLPSSRSSSISSSSSTEDRSLNPCAPPFRFSNTLPPSSHPPPLPVPRTSNFNVPASPSLNPTTPVDTPPSLPLPKPASLPARPPGPLPPVFVKRESAALPQPMALPDVAPLGEGWEGENSLSGNDKRRRASESGLPPLPIAAPIQDPKDVDASGTKNRMGGTRKTSHVGSGRSSPTPSFTQSLGNEPRPERLVRLGQKLRASLSPPGRSTSVKA</sequence>
<dbReference type="Proteomes" id="UP001388673">
    <property type="component" value="Unassembled WGS sequence"/>
</dbReference>
<dbReference type="RefSeq" id="XP_066799990.1">
    <property type="nucleotide sequence ID" value="XM_066949696.1"/>
</dbReference>
<proteinExistence type="predicted"/>
<name>A0AAW0YTK9_9TREE</name>
<evidence type="ECO:0000313" key="3">
    <source>
        <dbReference type="Proteomes" id="UP001388673"/>
    </source>
</evidence>
<protein>
    <submittedName>
        <fullName evidence="2">Uncharacterized protein</fullName>
    </submittedName>
</protein>
<feature type="compositionally biased region" description="Pro residues" evidence="1">
    <location>
        <begin position="348"/>
        <end position="371"/>
    </location>
</feature>
<feature type="region of interest" description="Disordered" evidence="1">
    <location>
        <begin position="1"/>
        <end position="28"/>
    </location>
</feature>
<feature type="compositionally biased region" description="Polar residues" evidence="1">
    <location>
        <begin position="329"/>
        <end position="342"/>
    </location>
</feature>